<evidence type="ECO:0000259" key="2">
    <source>
        <dbReference type="Pfam" id="PF12728"/>
    </source>
</evidence>
<dbReference type="SUPFAM" id="SSF46955">
    <property type="entry name" value="Putative DNA-binding domain"/>
    <property type="match status" value="1"/>
</dbReference>
<dbReference type="GeneID" id="98397148"/>
<protein>
    <recommendedName>
        <fullName evidence="2">Helix-turn-helix domain-containing protein</fullName>
    </recommendedName>
</protein>
<dbReference type="Proteomes" id="UP000033035">
    <property type="component" value="Unassembled WGS sequence"/>
</dbReference>
<dbReference type="InterPro" id="IPR041657">
    <property type="entry name" value="HTH_17"/>
</dbReference>
<dbReference type="EMBL" id="AQHW01000029">
    <property type="protein sequence ID" value="KKB47456.1"/>
    <property type="molecule type" value="Genomic_DNA"/>
</dbReference>
<keyword evidence="4" id="KW-1185">Reference proteome</keyword>
<accession>A0A0F5IPI9</accession>
<dbReference type="PATRIC" id="fig|1203610.3.peg.5212"/>
<organism evidence="3 4">
    <name type="scientific">Parabacteroides gordonii MS-1 = DSM 23371</name>
    <dbReference type="NCBI Taxonomy" id="1203610"/>
    <lineage>
        <taxon>Bacteria</taxon>
        <taxon>Pseudomonadati</taxon>
        <taxon>Bacteroidota</taxon>
        <taxon>Bacteroidia</taxon>
        <taxon>Bacteroidales</taxon>
        <taxon>Tannerellaceae</taxon>
        <taxon>Parabacteroides</taxon>
    </lineage>
</organism>
<dbReference type="STRING" id="1203610.HMPREF1536_05100"/>
<proteinExistence type="predicted"/>
<gene>
    <name evidence="3" type="ORF">HMPREF1536_05100</name>
</gene>
<evidence type="ECO:0000256" key="1">
    <source>
        <dbReference type="SAM" id="MobiDB-lite"/>
    </source>
</evidence>
<dbReference type="InterPro" id="IPR009061">
    <property type="entry name" value="DNA-bd_dom_put_sf"/>
</dbReference>
<evidence type="ECO:0000313" key="3">
    <source>
        <dbReference type="EMBL" id="KKB47456.1"/>
    </source>
</evidence>
<dbReference type="PANTHER" id="PTHR34585:SF22">
    <property type="entry name" value="HELIX-TURN-HELIX DOMAIN-CONTAINING PROTEIN"/>
    <property type="match status" value="1"/>
</dbReference>
<dbReference type="Pfam" id="PF12728">
    <property type="entry name" value="HTH_17"/>
    <property type="match status" value="1"/>
</dbReference>
<comment type="caution">
    <text evidence="3">The sequence shown here is derived from an EMBL/GenBank/DDBJ whole genome shotgun (WGS) entry which is preliminary data.</text>
</comment>
<reference evidence="3 4" key="1">
    <citation type="submission" date="2013-04" db="EMBL/GenBank/DDBJ databases">
        <title>The Genome Sequence of Parabacteroides gordonii DSM 23371.</title>
        <authorList>
            <consortium name="The Broad Institute Genomics Platform"/>
            <person name="Earl A."/>
            <person name="Ward D."/>
            <person name="Feldgarden M."/>
            <person name="Gevers D."/>
            <person name="Martens E."/>
            <person name="Sakamoto M."/>
            <person name="Benno Y."/>
            <person name="Suzuki N."/>
            <person name="Matsunaga N."/>
            <person name="Koshihara K."/>
            <person name="Seki M."/>
            <person name="Komiya H."/>
            <person name="Walker B."/>
            <person name="Young S."/>
            <person name="Zeng Q."/>
            <person name="Gargeya S."/>
            <person name="Fitzgerald M."/>
            <person name="Haas B."/>
            <person name="Abouelleil A."/>
            <person name="Allen A.W."/>
            <person name="Alvarado L."/>
            <person name="Arachchi H.M."/>
            <person name="Berlin A.M."/>
            <person name="Chapman S.B."/>
            <person name="Gainer-Dewar J."/>
            <person name="Goldberg J."/>
            <person name="Griggs A."/>
            <person name="Gujja S."/>
            <person name="Hansen M."/>
            <person name="Howarth C."/>
            <person name="Imamovic A."/>
            <person name="Ireland A."/>
            <person name="Larimer J."/>
            <person name="McCowan C."/>
            <person name="Murphy C."/>
            <person name="Pearson M."/>
            <person name="Poon T.W."/>
            <person name="Priest M."/>
            <person name="Roberts A."/>
            <person name="Saif S."/>
            <person name="Shea T."/>
            <person name="Sisk P."/>
            <person name="Sykes S."/>
            <person name="Wortman J."/>
            <person name="Nusbaum C."/>
            <person name="Birren B."/>
        </authorList>
    </citation>
    <scope>NUCLEOTIDE SEQUENCE [LARGE SCALE GENOMIC DNA]</scope>
    <source>
        <strain evidence="3 4">MS-1</strain>
    </source>
</reference>
<name>A0A0F5IPI9_9BACT</name>
<feature type="domain" description="Helix-turn-helix" evidence="2">
    <location>
        <begin position="42"/>
        <end position="90"/>
    </location>
</feature>
<feature type="compositionally biased region" description="Basic residues" evidence="1">
    <location>
        <begin position="110"/>
        <end position="119"/>
    </location>
</feature>
<dbReference type="PANTHER" id="PTHR34585">
    <property type="match status" value="1"/>
</dbReference>
<feature type="region of interest" description="Disordered" evidence="1">
    <location>
        <begin position="99"/>
        <end position="119"/>
    </location>
</feature>
<dbReference type="AlphaFoldDB" id="A0A0F5IPI9"/>
<sequence>MYTDREEFEGWMERIMERFDRTEKLLERVLKKNNTLDGEEVLDNQDLCLLLKVGIRTLQRYRAIGVLPYFTISGKVFYRTKDVHEFIRTRFADVEERAAKRKEKEARKEERRRKRGLFP</sequence>
<dbReference type="HOGENOM" id="CLU_133781_2_2_10"/>
<dbReference type="RefSeq" id="WP_004327328.1">
    <property type="nucleotide sequence ID" value="NZ_AUAE01000025.1"/>
</dbReference>
<feature type="compositionally biased region" description="Basic and acidic residues" evidence="1">
    <location>
        <begin position="99"/>
        <end position="109"/>
    </location>
</feature>
<evidence type="ECO:0000313" key="4">
    <source>
        <dbReference type="Proteomes" id="UP000033035"/>
    </source>
</evidence>